<dbReference type="PANTHER" id="PTHR15237">
    <property type="entry name" value="DNA REPAIR PROTEIN RAD9"/>
    <property type="match status" value="1"/>
</dbReference>
<feature type="region of interest" description="Disordered" evidence="1">
    <location>
        <begin position="376"/>
        <end position="395"/>
    </location>
</feature>
<dbReference type="Pfam" id="PF04139">
    <property type="entry name" value="Rad9"/>
    <property type="match status" value="1"/>
</dbReference>
<dbReference type="Gene3D" id="3.70.10.10">
    <property type="match status" value="1"/>
</dbReference>
<feature type="compositionally biased region" description="Basic and acidic residues" evidence="1">
    <location>
        <begin position="439"/>
        <end position="455"/>
    </location>
</feature>
<gene>
    <name evidence="2" type="ORF">INT46_003617</name>
</gene>
<accession>A0A8H7V6A3</accession>
<organism evidence="2 3">
    <name type="scientific">Mucor plumbeus</name>
    <dbReference type="NCBI Taxonomy" id="97098"/>
    <lineage>
        <taxon>Eukaryota</taxon>
        <taxon>Fungi</taxon>
        <taxon>Fungi incertae sedis</taxon>
        <taxon>Mucoromycota</taxon>
        <taxon>Mucoromycotina</taxon>
        <taxon>Mucoromycetes</taxon>
        <taxon>Mucorales</taxon>
        <taxon>Mucorineae</taxon>
        <taxon>Mucoraceae</taxon>
        <taxon>Mucor</taxon>
    </lineage>
</organism>
<sequence>MEFSATITSEGFKIFSGALQVLAALGEVVTLEIHNGQFVMSTLNSSRTGQGVVHLSRDFFRNYALLRRGSPDTILRCNVSNKNFYSIIKKNMAGYKSINECQLSITQGNINAVTHTESRIYMKILYRNGVTKKNTLWYSSGDPVVMFCKNQYESRLVCQPQLLKDFLIRFDSKTQDIEFTCTERGLILKTHPESKTLSTGDPPVKSMFLIYKADFDTYDIKRDAKLVINLKEFKSFVEYIEYLGGTLDLQYEAAGMPLLNTYTSTNKIVSYMALQTVPPHVYDTQDEPEEVSFVDTHEFDYAPSPSRPRRSTPTSASTARSHSSGQQHQQRSTQRGDRHDRSIPQPLTSTSINMHYINNSSVSTNSLPSTVAIASEPDQTHTEEEGDDEEPLFTGRRVQRRIAQPRDTQSSPEDLILVSSSSTSRGSIQKSQRLATLDQLREQRSHRQSRHDREGSSPIDDSTNSYNH</sequence>
<dbReference type="GO" id="GO:0071479">
    <property type="term" value="P:cellular response to ionizing radiation"/>
    <property type="evidence" value="ECO:0007669"/>
    <property type="project" value="TreeGrafter"/>
</dbReference>
<feature type="region of interest" description="Disordered" evidence="1">
    <location>
        <begin position="299"/>
        <end position="352"/>
    </location>
</feature>
<dbReference type="InterPro" id="IPR046938">
    <property type="entry name" value="DNA_clamp_sf"/>
</dbReference>
<feature type="region of interest" description="Disordered" evidence="1">
    <location>
        <begin position="401"/>
        <end position="468"/>
    </location>
</feature>
<keyword evidence="3" id="KW-1185">Reference proteome</keyword>
<dbReference type="GO" id="GO:0030896">
    <property type="term" value="C:checkpoint clamp complex"/>
    <property type="evidence" value="ECO:0007669"/>
    <property type="project" value="InterPro"/>
</dbReference>
<reference evidence="2" key="1">
    <citation type="submission" date="2020-12" db="EMBL/GenBank/DDBJ databases">
        <title>Metabolic potential, ecology and presence of endohyphal bacteria is reflected in genomic diversity of Mucoromycotina.</title>
        <authorList>
            <person name="Muszewska A."/>
            <person name="Okrasinska A."/>
            <person name="Steczkiewicz K."/>
            <person name="Drgas O."/>
            <person name="Orlowska M."/>
            <person name="Perlinska-Lenart U."/>
            <person name="Aleksandrzak-Piekarczyk T."/>
            <person name="Szatraj K."/>
            <person name="Zielenkiewicz U."/>
            <person name="Pilsyk S."/>
            <person name="Malc E."/>
            <person name="Mieczkowski P."/>
            <person name="Kruszewska J.S."/>
            <person name="Biernat P."/>
            <person name="Pawlowska J."/>
        </authorList>
    </citation>
    <scope>NUCLEOTIDE SEQUENCE</scope>
    <source>
        <strain evidence="2">CBS 226.32</strain>
    </source>
</reference>
<feature type="compositionally biased region" description="Polar residues" evidence="1">
    <location>
        <begin position="459"/>
        <end position="468"/>
    </location>
</feature>
<evidence type="ECO:0000313" key="3">
    <source>
        <dbReference type="Proteomes" id="UP000650833"/>
    </source>
</evidence>
<feature type="compositionally biased region" description="Low complexity" evidence="1">
    <location>
        <begin position="311"/>
        <end position="333"/>
    </location>
</feature>
<protein>
    <recommendedName>
        <fullName evidence="4">DNA repair protein rad9</fullName>
    </recommendedName>
</protein>
<dbReference type="OrthoDB" id="60092at2759"/>
<dbReference type="InterPro" id="IPR007268">
    <property type="entry name" value="Rad9/Ddc1"/>
</dbReference>
<dbReference type="PANTHER" id="PTHR15237:SF0">
    <property type="entry name" value="CELL CYCLE CHECKPOINT CONTROL PROTEIN"/>
    <property type="match status" value="1"/>
</dbReference>
<dbReference type="GO" id="GO:0031573">
    <property type="term" value="P:mitotic intra-S DNA damage checkpoint signaling"/>
    <property type="evidence" value="ECO:0007669"/>
    <property type="project" value="TreeGrafter"/>
</dbReference>
<proteinExistence type="predicted"/>
<comment type="caution">
    <text evidence="2">The sequence shown here is derived from an EMBL/GenBank/DDBJ whole genome shotgun (WGS) entry which is preliminary data.</text>
</comment>
<dbReference type="AlphaFoldDB" id="A0A8H7V6A3"/>
<dbReference type="SUPFAM" id="SSF55979">
    <property type="entry name" value="DNA clamp"/>
    <property type="match status" value="1"/>
</dbReference>
<dbReference type="EMBL" id="JAEPRC010000137">
    <property type="protein sequence ID" value="KAG2207082.1"/>
    <property type="molecule type" value="Genomic_DNA"/>
</dbReference>
<evidence type="ECO:0008006" key="4">
    <source>
        <dbReference type="Google" id="ProtNLM"/>
    </source>
</evidence>
<dbReference type="GO" id="GO:0006281">
    <property type="term" value="P:DNA repair"/>
    <property type="evidence" value="ECO:0007669"/>
    <property type="project" value="TreeGrafter"/>
</dbReference>
<dbReference type="Proteomes" id="UP000650833">
    <property type="component" value="Unassembled WGS sequence"/>
</dbReference>
<feature type="compositionally biased region" description="Polar residues" evidence="1">
    <location>
        <begin position="406"/>
        <end position="434"/>
    </location>
</feature>
<name>A0A8H7V6A3_9FUNG</name>
<evidence type="ECO:0000313" key="2">
    <source>
        <dbReference type="EMBL" id="KAG2207082.1"/>
    </source>
</evidence>
<dbReference type="GO" id="GO:0000076">
    <property type="term" value="P:DNA replication checkpoint signaling"/>
    <property type="evidence" value="ECO:0007669"/>
    <property type="project" value="TreeGrafter"/>
</dbReference>
<evidence type="ECO:0000256" key="1">
    <source>
        <dbReference type="SAM" id="MobiDB-lite"/>
    </source>
</evidence>